<dbReference type="SUPFAM" id="SSF55874">
    <property type="entry name" value="ATPase domain of HSP90 chaperone/DNA topoisomerase II/histidine kinase"/>
    <property type="match status" value="1"/>
</dbReference>
<name>A0ABR2KSH6_9EUKA</name>
<feature type="compositionally biased region" description="Low complexity" evidence="3">
    <location>
        <begin position="545"/>
        <end position="559"/>
    </location>
</feature>
<evidence type="ECO:0000313" key="5">
    <source>
        <dbReference type="Proteomes" id="UP001470230"/>
    </source>
</evidence>
<feature type="compositionally biased region" description="Low complexity" evidence="3">
    <location>
        <begin position="456"/>
        <end position="470"/>
    </location>
</feature>
<dbReference type="InterPro" id="IPR038973">
    <property type="entry name" value="MutL/Mlh/Pms-like"/>
</dbReference>
<dbReference type="Gene3D" id="3.30.230.10">
    <property type="match status" value="1"/>
</dbReference>
<dbReference type="InterPro" id="IPR036890">
    <property type="entry name" value="HATPase_C_sf"/>
</dbReference>
<dbReference type="PANTHER" id="PTHR10073:SF52">
    <property type="entry name" value="MISMATCH REPAIR ENDONUCLEASE PMS2"/>
    <property type="match status" value="1"/>
</dbReference>
<proteinExistence type="inferred from homology"/>
<feature type="compositionally biased region" description="Low complexity" evidence="3">
    <location>
        <begin position="613"/>
        <end position="645"/>
    </location>
</feature>
<gene>
    <name evidence="4" type="ORF">M9Y10_022515</name>
</gene>
<dbReference type="InterPro" id="IPR020568">
    <property type="entry name" value="Ribosomal_Su5_D2-typ_SF"/>
</dbReference>
<keyword evidence="2" id="KW-0227">DNA damage</keyword>
<feature type="region of interest" description="Disordered" evidence="3">
    <location>
        <begin position="455"/>
        <end position="510"/>
    </location>
</feature>
<comment type="caution">
    <text evidence="4">The sequence shown here is derived from an EMBL/GenBank/DDBJ whole genome shotgun (WGS) entry which is preliminary data.</text>
</comment>
<dbReference type="PANTHER" id="PTHR10073">
    <property type="entry name" value="DNA MISMATCH REPAIR PROTEIN MLH, PMS, MUTL"/>
    <property type="match status" value="1"/>
</dbReference>
<dbReference type="Proteomes" id="UP001470230">
    <property type="component" value="Unassembled WGS sequence"/>
</dbReference>
<comment type="similarity">
    <text evidence="1">Belongs to the DNA mismatch repair MutL/HexB family.</text>
</comment>
<reference evidence="4 5" key="1">
    <citation type="submission" date="2024-04" db="EMBL/GenBank/DDBJ databases">
        <title>Tritrichomonas musculus Genome.</title>
        <authorList>
            <person name="Alves-Ferreira E."/>
            <person name="Grigg M."/>
            <person name="Lorenzi H."/>
            <person name="Galac M."/>
        </authorList>
    </citation>
    <scope>NUCLEOTIDE SEQUENCE [LARGE SCALE GENOMIC DNA]</scope>
    <source>
        <strain evidence="4 5">EAF2021</strain>
    </source>
</reference>
<evidence type="ECO:0008006" key="6">
    <source>
        <dbReference type="Google" id="ProtNLM"/>
    </source>
</evidence>
<evidence type="ECO:0000256" key="1">
    <source>
        <dbReference type="ARBA" id="ARBA00006082"/>
    </source>
</evidence>
<dbReference type="SUPFAM" id="SSF54211">
    <property type="entry name" value="Ribosomal protein S5 domain 2-like"/>
    <property type="match status" value="1"/>
</dbReference>
<feature type="compositionally biased region" description="Low complexity" evidence="3">
    <location>
        <begin position="665"/>
        <end position="688"/>
    </location>
</feature>
<evidence type="ECO:0000256" key="3">
    <source>
        <dbReference type="SAM" id="MobiDB-lite"/>
    </source>
</evidence>
<evidence type="ECO:0000256" key="2">
    <source>
        <dbReference type="ARBA" id="ARBA00022763"/>
    </source>
</evidence>
<keyword evidence="5" id="KW-1185">Reference proteome</keyword>
<dbReference type="Pfam" id="PF13589">
    <property type="entry name" value="HATPase_c_3"/>
    <property type="match status" value="1"/>
</dbReference>
<feature type="region of interest" description="Disordered" evidence="3">
    <location>
        <begin position="613"/>
        <end position="688"/>
    </location>
</feature>
<sequence length="688" mass="77293">MTNNEEIKRIPLEYASKMKQLNPGHHLSDVIQGLIENSIDSHCTQISIFLENDGLSSIKIIDDGCGIPKSSFPNICRFHWTSKIQELTQTEIFHGKSFGFTGSFLANLSCVSTVKVSSRYKREIQTNTGVFQFNVMTKCETSYEVDIGTRVEVINYLYCYPNQRLKIRKNEKEINKMIDTVAKYSTVYSWIKFKLVLNERVTLLETFGNSDILSNIAQIHSLAEPLKLFHVASFENLGNDIEAIIFISNPRYNFVTSTTKFLRGFFLNGRLISAPFLKKPINNFYKEFKRKMNNCYVKMPYYVFIKAPETYFSDFFNENENEFPNFIDTNQDDEENKDFLREEKFFFQKFRSFDAEKLTQEIYQIITYSKTPIINIYTITEIRKIEAKLINEFLCNPPVINDTSKCLYPLPTNPALLATSQQPPQLLQTSINNKGNKPNLGIPVQTSISVTNVLSNQHQQTQHPNQNQAQSRIIPQSQQNHQIQSKTIQTPKHTVHTPKSPIVKRAISPAPQTILSTTTSAPSLSNHQNQSSANSAVSNLLLNTTTSNSESQQKHSSSQNPPDSPSIARSNSSNSSQKLPPRVTDISELLTNSQNVPTVAKKVLVRKITATQLSSTSNASSNSQNSTGNSSNSNTTNSQNTVSVNRPPTTAAVVRKKILLPPKVSSTSNTSTTTTNTNTTGTANNDNN</sequence>
<feature type="compositionally biased region" description="Polar residues" evidence="3">
    <location>
        <begin position="471"/>
        <end position="492"/>
    </location>
</feature>
<organism evidence="4 5">
    <name type="scientific">Tritrichomonas musculus</name>
    <dbReference type="NCBI Taxonomy" id="1915356"/>
    <lineage>
        <taxon>Eukaryota</taxon>
        <taxon>Metamonada</taxon>
        <taxon>Parabasalia</taxon>
        <taxon>Tritrichomonadida</taxon>
        <taxon>Tritrichomonadidae</taxon>
        <taxon>Tritrichomonas</taxon>
    </lineage>
</organism>
<accession>A0ABR2KSH6</accession>
<dbReference type="EMBL" id="JAPFFF010000003">
    <property type="protein sequence ID" value="KAK8894083.1"/>
    <property type="molecule type" value="Genomic_DNA"/>
</dbReference>
<dbReference type="Gene3D" id="3.30.565.10">
    <property type="entry name" value="Histidine kinase-like ATPase, C-terminal domain"/>
    <property type="match status" value="1"/>
</dbReference>
<dbReference type="InterPro" id="IPR014721">
    <property type="entry name" value="Ribsml_uS5_D2-typ_fold_subgr"/>
</dbReference>
<evidence type="ECO:0000313" key="4">
    <source>
        <dbReference type="EMBL" id="KAK8894083.1"/>
    </source>
</evidence>
<protein>
    <recommendedName>
        <fullName evidence="6">DNA mismatch repair protein S5 domain-containing protein</fullName>
    </recommendedName>
</protein>
<feature type="region of interest" description="Disordered" evidence="3">
    <location>
        <begin position="545"/>
        <end position="581"/>
    </location>
</feature>